<reference evidence="5" key="1">
    <citation type="submission" date="2020-12" db="EMBL/GenBank/DDBJ databases">
        <title>Metabolic potential, ecology and presence of endohyphal bacteria is reflected in genomic diversity of Mucoromycotina.</title>
        <authorList>
            <person name="Muszewska A."/>
            <person name="Okrasinska A."/>
            <person name="Steczkiewicz K."/>
            <person name="Drgas O."/>
            <person name="Orlowska M."/>
            <person name="Perlinska-Lenart U."/>
            <person name="Aleksandrzak-Piekarczyk T."/>
            <person name="Szatraj K."/>
            <person name="Zielenkiewicz U."/>
            <person name="Pilsyk S."/>
            <person name="Malc E."/>
            <person name="Mieczkowski P."/>
            <person name="Kruszewska J.S."/>
            <person name="Biernat P."/>
            <person name="Pawlowska J."/>
        </authorList>
    </citation>
    <scope>NUCLEOTIDE SEQUENCE</scope>
    <source>
        <strain evidence="5">CBS 226.32</strain>
    </source>
</reference>
<dbReference type="InterPro" id="IPR050248">
    <property type="entry name" value="Polysacc_deacetylase_ArnD"/>
</dbReference>
<dbReference type="OrthoDB" id="407355at2759"/>
<dbReference type="PANTHER" id="PTHR10587">
    <property type="entry name" value="GLYCOSYL TRANSFERASE-RELATED"/>
    <property type="match status" value="1"/>
</dbReference>
<dbReference type="GO" id="GO:0009272">
    <property type="term" value="P:fungal-type cell wall biogenesis"/>
    <property type="evidence" value="ECO:0007669"/>
    <property type="project" value="UniProtKB-ARBA"/>
</dbReference>
<dbReference type="EMBL" id="JAEPRC010000632">
    <property type="protein sequence ID" value="KAG2193728.1"/>
    <property type="molecule type" value="Genomic_DNA"/>
</dbReference>
<dbReference type="GO" id="GO:0004099">
    <property type="term" value="F:chitin deacetylase activity"/>
    <property type="evidence" value="ECO:0007669"/>
    <property type="project" value="TreeGrafter"/>
</dbReference>
<dbReference type="InterPro" id="IPR011330">
    <property type="entry name" value="Glyco_hydro/deAcase_b/a-brl"/>
</dbReference>
<keyword evidence="3" id="KW-0732">Signal</keyword>
<evidence type="ECO:0000256" key="3">
    <source>
        <dbReference type="SAM" id="SignalP"/>
    </source>
</evidence>
<proteinExistence type="predicted"/>
<evidence type="ECO:0000259" key="4">
    <source>
        <dbReference type="PROSITE" id="PS51677"/>
    </source>
</evidence>
<dbReference type="PROSITE" id="PS51677">
    <property type="entry name" value="NODB"/>
    <property type="match status" value="1"/>
</dbReference>
<feature type="domain" description="NodB homology" evidence="4">
    <location>
        <begin position="124"/>
        <end position="316"/>
    </location>
</feature>
<accession>A0A8H7QJI6</accession>
<dbReference type="Proteomes" id="UP000650833">
    <property type="component" value="Unassembled WGS sequence"/>
</dbReference>
<dbReference type="SUPFAM" id="SSF88713">
    <property type="entry name" value="Glycoside hydrolase/deacetylase"/>
    <property type="match status" value="1"/>
</dbReference>
<gene>
    <name evidence="5" type="ORF">INT46_010583</name>
</gene>
<dbReference type="Pfam" id="PF01522">
    <property type="entry name" value="Polysacc_deac_1"/>
    <property type="match status" value="1"/>
</dbReference>
<evidence type="ECO:0000313" key="5">
    <source>
        <dbReference type="EMBL" id="KAG2193728.1"/>
    </source>
</evidence>
<dbReference type="GO" id="GO:0016020">
    <property type="term" value="C:membrane"/>
    <property type="evidence" value="ECO:0007669"/>
    <property type="project" value="TreeGrafter"/>
</dbReference>
<sequence>MLIATAVALVISNNAVMAQSSAAAVASATANTPASTASTEAVYAIPNTKIAWKESYPSGESKPVPKAEWLALVKDDAALKVTPNILTVDGIIQNADPTGKNAHCNWTWDGCVKPTDIVHCTDKTIWGTSFDDGPYEITRELLAYLKTIDVKVTFFVVGKQVLAWPEILKEAYDQGHEIGIHTWDHSELTTISNDMIIGQLKWTEVAIKEVLGVTPRLMRPPRGDIDDRVRYIVNQLGYTPAMWSVDSQDWRITAGGQTEAGLLGNVTEWVKGLSTLTQGGNSLMHDLNNVTVGAAIKALPILHPHVKLSPVGVCAGWNNASYLETAANVAVPAASSAAAPAASNAAEATQNPTATAIPAAKKVTDSGAVSFKNPIVYTTVAVALTALVSNIF</sequence>
<keyword evidence="6" id="KW-1185">Reference proteome</keyword>
<name>A0A8H7QJI6_9FUNG</name>
<dbReference type="Gene3D" id="3.20.20.370">
    <property type="entry name" value="Glycoside hydrolase/deacetylase"/>
    <property type="match status" value="1"/>
</dbReference>
<dbReference type="GO" id="GO:0046872">
    <property type="term" value="F:metal ion binding"/>
    <property type="evidence" value="ECO:0007669"/>
    <property type="project" value="UniProtKB-KW"/>
</dbReference>
<dbReference type="GO" id="GO:0005975">
    <property type="term" value="P:carbohydrate metabolic process"/>
    <property type="evidence" value="ECO:0007669"/>
    <property type="project" value="InterPro"/>
</dbReference>
<protein>
    <recommendedName>
        <fullName evidence="4">NodB homology domain-containing protein</fullName>
    </recommendedName>
</protein>
<keyword evidence="1" id="KW-0479">Metal-binding</keyword>
<comment type="caution">
    <text evidence="5">The sequence shown here is derived from an EMBL/GenBank/DDBJ whole genome shotgun (WGS) entry which is preliminary data.</text>
</comment>
<organism evidence="5 6">
    <name type="scientific">Mucor plumbeus</name>
    <dbReference type="NCBI Taxonomy" id="97098"/>
    <lineage>
        <taxon>Eukaryota</taxon>
        <taxon>Fungi</taxon>
        <taxon>Fungi incertae sedis</taxon>
        <taxon>Mucoromycota</taxon>
        <taxon>Mucoromycotina</taxon>
        <taxon>Mucoromycetes</taxon>
        <taxon>Mucorales</taxon>
        <taxon>Mucorineae</taxon>
        <taxon>Mucoraceae</taxon>
        <taxon>Mucor</taxon>
    </lineage>
</organism>
<evidence type="ECO:0000256" key="1">
    <source>
        <dbReference type="ARBA" id="ARBA00022723"/>
    </source>
</evidence>
<dbReference type="PANTHER" id="PTHR10587:SF133">
    <property type="entry name" value="CHITIN DEACETYLASE 1-RELATED"/>
    <property type="match status" value="1"/>
</dbReference>
<feature type="signal peptide" evidence="3">
    <location>
        <begin position="1"/>
        <end position="18"/>
    </location>
</feature>
<dbReference type="AlphaFoldDB" id="A0A8H7QJI6"/>
<feature type="chain" id="PRO_5034817999" description="NodB homology domain-containing protein" evidence="3">
    <location>
        <begin position="19"/>
        <end position="392"/>
    </location>
</feature>
<keyword evidence="2" id="KW-0378">Hydrolase</keyword>
<dbReference type="InterPro" id="IPR002509">
    <property type="entry name" value="NODB_dom"/>
</dbReference>
<evidence type="ECO:0000313" key="6">
    <source>
        <dbReference type="Proteomes" id="UP000650833"/>
    </source>
</evidence>
<evidence type="ECO:0000256" key="2">
    <source>
        <dbReference type="ARBA" id="ARBA00022801"/>
    </source>
</evidence>